<evidence type="ECO:0000313" key="2">
    <source>
        <dbReference type="Proteomes" id="UP001054945"/>
    </source>
</evidence>
<dbReference type="AlphaFoldDB" id="A0AAV4N701"/>
<accession>A0AAV4N701</accession>
<sequence length="151" mass="16309">MAPFDNVPQCPPGVESAIDLRLDCHAFPAACHEDAEPAPALVVGAWLVVLQVELLTVESAFCTLGLLPVTVDLRLTVSLPHGVCVSGNCVSILRVWNSRAGGIPWLLSNTPGAQKLSHCAVSRETVEIYSARWHQQCRCSYLVGIQNFCTL</sequence>
<dbReference type="EMBL" id="BPLR01020475">
    <property type="protein sequence ID" value="GIX79199.1"/>
    <property type="molecule type" value="Genomic_DNA"/>
</dbReference>
<proteinExistence type="predicted"/>
<organism evidence="1 2">
    <name type="scientific">Caerostris extrusa</name>
    <name type="common">Bark spider</name>
    <name type="synonym">Caerostris bankana</name>
    <dbReference type="NCBI Taxonomy" id="172846"/>
    <lineage>
        <taxon>Eukaryota</taxon>
        <taxon>Metazoa</taxon>
        <taxon>Ecdysozoa</taxon>
        <taxon>Arthropoda</taxon>
        <taxon>Chelicerata</taxon>
        <taxon>Arachnida</taxon>
        <taxon>Araneae</taxon>
        <taxon>Araneomorphae</taxon>
        <taxon>Entelegynae</taxon>
        <taxon>Araneoidea</taxon>
        <taxon>Araneidae</taxon>
        <taxon>Caerostris</taxon>
    </lineage>
</organism>
<name>A0AAV4N701_CAEEX</name>
<dbReference type="Proteomes" id="UP001054945">
    <property type="component" value="Unassembled WGS sequence"/>
</dbReference>
<evidence type="ECO:0000313" key="1">
    <source>
        <dbReference type="EMBL" id="GIX79199.1"/>
    </source>
</evidence>
<gene>
    <name evidence="1" type="ORF">CEXT_711551</name>
</gene>
<protein>
    <submittedName>
        <fullName evidence="1">Uncharacterized protein</fullName>
    </submittedName>
</protein>
<keyword evidence="2" id="KW-1185">Reference proteome</keyword>
<comment type="caution">
    <text evidence="1">The sequence shown here is derived from an EMBL/GenBank/DDBJ whole genome shotgun (WGS) entry which is preliminary data.</text>
</comment>
<reference evidence="1 2" key="1">
    <citation type="submission" date="2021-06" db="EMBL/GenBank/DDBJ databases">
        <title>Caerostris extrusa draft genome.</title>
        <authorList>
            <person name="Kono N."/>
            <person name="Arakawa K."/>
        </authorList>
    </citation>
    <scope>NUCLEOTIDE SEQUENCE [LARGE SCALE GENOMIC DNA]</scope>
</reference>